<feature type="compositionally biased region" description="Basic and acidic residues" evidence="1">
    <location>
        <begin position="17"/>
        <end position="33"/>
    </location>
</feature>
<dbReference type="PANTHER" id="PTHR13596:SF2">
    <property type="entry name" value="SMALL EDRK-RICH FACTOR 2"/>
    <property type="match status" value="1"/>
</dbReference>
<dbReference type="AlphaFoldDB" id="D2HS59"/>
<dbReference type="EMBL" id="GL193266">
    <property type="protein sequence ID" value="EFB29080.1"/>
    <property type="molecule type" value="Genomic_DNA"/>
</dbReference>
<name>D2HS59_AILME</name>
<accession>D2HS59</accession>
<evidence type="ECO:0008006" key="3">
    <source>
        <dbReference type="Google" id="ProtNLM"/>
    </source>
</evidence>
<dbReference type="PANTHER" id="PTHR13596">
    <property type="entry name" value="SMALL EDRK-RICH FACTOR 1"/>
    <property type="match status" value="1"/>
</dbReference>
<proteinExistence type="predicted"/>
<protein>
    <recommendedName>
        <fullName evidence="3">Small EDRK-rich factor-like N-terminal domain-containing protein</fullName>
    </recommendedName>
</protein>
<organism evidence="2">
    <name type="scientific">Ailuropoda melanoleuca</name>
    <name type="common">Giant panda</name>
    <dbReference type="NCBI Taxonomy" id="9646"/>
    <lineage>
        <taxon>Eukaryota</taxon>
        <taxon>Metazoa</taxon>
        <taxon>Chordata</taxon>
        <taxon>Craniata</taxon>
        <taxon>Vertebrata</taxon>
        <taxon>Euteleostomi</taxon>
        <taxon>Mammalia</taxon>
        <taxon>Eutheria</taxon>
        <taxon>Laurasiatheria</taxon>
        <taxon>Carnivora</taxon>
        <taxon>Caniformia</taxon>
        <taxon>Ursidae</taxon>
        <taxon>Ailuropoda</taxon>
    </lineage>
</organism>
<sequence length="58" mass="7114">MTYGNQHELTRQKNMKMRSDWGKGRRRDDRLSAAACKWRDSEFMRQKQKRAKEKEEPK</sequence>
<feature type="non-terminal residue" evidence="2">
    <location>
        <position position="58"/>
    </location>
</feature>
<feature type="region of interest" description="Disordered" evidence="1">
    <location>
        <begin position="39"/>
        <end position="58"/>
    </location>
</feature>
<evidence type="ECO:0000256" key="1">
    <source>
        <dbReference type="SAM" id="MobiDB-lite"/>
    </source>
</evidence>
<dbReference type="InParanoid" id="D2HS59"/>
<dbReference type="InterPro" id="IPR040211">
    <property type="entry name" value="SERF1/2-like"/>
</dbReference>
<gene>
    <name evidence="2" type="ORF">PANDA_014886</name>
</gene>
<evidence type="ECO:0000313" key="2">
    <source>
        <dbReference type="EMBL" id="EFB29080.1"/>
    </source>
</evidence>
<reference evidence="2" key="1">
    <citation type="journal article" date="2010" name="Nature">
        <title>The sequence and de novo assembly of the giant panda genome.</title>
        <authorList>
            <person name="Li R."/>
            <person name="Fan W."/>
            <person name="Tian G."/>
            <person name="Zhu H."/>
            <person name="He L."/>
            <person name="Cai J."/>
            <person name="Huang Q."/>
            <person name="Cai Q."/>
            <person name="Li B."/>
            <person name="Bai Y."/>
            <person name="Zhang Z."/>
            <person name="Zhang Y."/>
            <person name="Wang W."/>
            <person name="Li J."/>
            <person name="Wei F."/>
            <person name="Li H."/>
            <person name="Jian M."/>
            <person name="Li J."/>
            <person name="Zhang Z."/>
            <person name="Nielsen R."/>
            <person name="Li D."/>
            <person name="Gu W."/>
            <person name="Yang Z."/>
            <person name="Xuan Z."/>
            <person name="Ryder O.A."/>
            <person name="Leung F.C."/>
            <person name="Zhou Y."/>
            <person name="Cao J."/>
            <person name="Sun X."/>
            <person name="Fu Y."/>
            <person name="Fang X."/>
            <person name="Guo X."/>
            <person name="Wang B."/>
            <person name="Hou R."/>
            <person name="Shen F."/>
            <person name="Mu B."/>
            <person name="Ni P."/>
            <person name="Lin R."/>
            <person name="Qian W."/>
            <person name="Wang G."/>
            <person name="Yu C."/>
            <person name="Nie W."/>
            <person name="Wang J."/>
            <person name="Wu Z."/>
            <person name="Liang H."/>
            <person name="Min J."/>
            <person name="Wu Q."/>
            <person name="Cheng S."/>
            <person name="Ruan J."/>
            <person name="Wang M."/>
            <person name="Shi Z."/>
            <person name="Wen M."/>
            <person name="Liu B."/>
            <person name="Ren X."/>
            <person name="Zheng H."/>
            <person name="Dong D."/>
            <person name="Cook K."/>
            <person name="Shan G."/>
            <person name="Zhang H."/>
            <person name="Kosiol C."/>
            <person name="Xie X."/>
            <person name="Lu Z."/>
            <person name="Zheng H."/>
            <person name="Li Y."/>
            <person name="Steiner C.C."/>
            <person name="Lam T.T."/>
            <person name="Lin S."/>
            <person name="Zhang Q."/>
            <person name="Li G."/>
            <person name="Tian J."/>
            <person name="Gong T."/>
            <person name="Liu H."/>
            <person name="Zhang D."/>
            <person name="Fang L."/>
            <person name="Ye C."/>
            <person name="Zhang J."/>
            <person name="Hu W."/>
            <person name="Xu A."/>
            <person name="Ren Y."/>
            <person name="Zhang G."/>
            <person name="Bruford M.W."/>
            <person name="Li Q."/>
            <person name="Ma L."/>
            <person name="Guo Y."/>
            <person name="An N."/>
            <person name="Hu Y."/>
            <person name="Zheng Y."/>
            <person name="Shi Y."/>
            <person name="Li Z."/>
            <person name="Liu Q."/>
            <person name="Chen Y."/>
            <person name="Zhao J."/>
            <person name="Qu N."/>
            <person name="Zhao S."/>
            <person name="Tian F."/>
            <person name="Wang X."/>
            <person name="Wang H."/>
            <person name="Xu L."/>
            <person name="Liu X."/>
            <person name="Vinar T."/>
            <person name="Wang Y."/>
            <person name="Lam T.W."/>
            <person name="Yiu S.M."/>
            <person name="Liu S."/>
            <person name="Zhang H."/>
            <person name="Li D."/>
            <person name="Huang Y."/>
            <person name="Wang X."/>
            <person name="Yang G."/>
            <person name="Jiang Z."/>
            <person name="Wang J."/>
            <person name="Qin N."/>
            <person name="Li L."/>
            <person name="Li J."/>
            <person name="Bolund L."/>
            <person name="Kristiansen K."/>
            <person name="Wong G.K."/>
            <person name="Olson M."/>
            <person name="Zhang X."/>
            <person name="Li S."/>
            <person name="Yang H."/>
            <person name="Wang J."/>
            <person name="Wang J."/>
        </authorList>
    </citation>
    <scope>NUCLEOTIDE SEQUENCE [LARGE SCALE GENOMIC DNA]</scope>
</reference>
<feature type="region of interest" description="Disordered" evidence="1">
    <location>
        <begin position="1"/>
        <end position="33"/>
    </location>
</feature>